<dbReference type="EnsemblMetazoa" id="ISCW011681-RA">
    <property type="protein sequence ID" value="ISCW011681-PA"/>
    <property type="gene ID" value="ISCW011681"/>
</dbReference>
<dbReference type="Proteomes" id="UP000001555">
    <property type="component" value="Unassembled WGS sequence"/>
</dbReference>
<accession>B7Q8A2</accession>
<evidence type="ECO:0000313" key="5">
    <source>
        <dbReference type="Proteomes" id="UP000001555"/>
    </source>
</evidence>
<dbReference type="VEuPathDB" id="VectorBase:ISCI011681"/>
<dbReference type="PROSITE" id="PS51271">
    <property type="entry name" value="WAPL"/>
    <property type="match status" value="1"/>
</dbReference>
<dbReference type="EMBL" id="ABJB010358943">
    <property type="status" value="NOT_ANNOTATED_CDS"/>
    <property type="molecule type" value="Genomic_DNA"/>
</dbReference>
<gene>
    <name evidence="3" type="ORF">IscW_ISCW011681</name>
</gene>
<dbReference type="InterPro" id="IPR011989">
    <property type="entry name" value="ARM-like"/>
</dbReference>
<dbReference type="PANTHER" id="PTHR22100:SF13">
    <property type="entry name" value="WINGS APART-LIKE PROTEIN HOMOLOG"/>
    <property type="match status" value="1"/>
</dbReference>
<dbReference type="VEuPathDB" id="VectorBase:ISCP_015342"/>
<comment type="similarity">
    <text evidence="1">Belongs to the WAPL family.</text>
</comment>
<feature type="domain" description="WAPL" evidence="2">
    <location>
        <begin position="1"/>
        <end position="241"/>
    </location>
</feature>
<dbReference type="InParanoid" id="B7Q8A2"/>
<protein>
    <recommendedName>
        <fullName evidence="2">WAPL domain-containing protein</fullName>
    </recommendedName>
</protein>
<dbReference type="InterPro" id="IPR022771">
    <property type="entry name" value="WAPL_C"/>
</dbReference>
<dbReference type="EMBL" id="ABJB011055384">
    <property type="status" value="NOT_ANNOTATED_CDS"/>
    <property type="molecule type" value="Genomic_DNA"/>
</dbReference>
<evidence type="ECO:0000256" key="1">
    <source>
        <dbReference type="ARBA" id="ARBA00006854"/>
    </source>
</evidence>
<dbReference type="EMBL" id="DS882418">
    <property type="protein sequence ID" value="EEC15074.1"/>
    <property type="molecule type" value="Genomic_DNA"/>
</dbReference>
<organism>
    <name type="scientific">Ixodes scapularis</name>
    <name type="common">Black-legged tick</name>
    <name type="synonym">Deer tick</name>
    <dbReference type="NCBI Taxonomy" id="6945"/>
    <lineage>
        <taxon>Eukaryota</taxon>
        <taxon>Metazoa</taxon>
        <taxon>Ecdysozoa</taxon>
        <taxon>Arthropoda</taxon>
        <taxon>Chelicerata</taxon>
        <taxon>Arachnida</taxon>
        <taxon>Acari</taxon>
        <taxon>Parasitiformes</taxon>
        <taxon>Ixodida</taxon>
        <taxon>Ixodoidea</taxon>
        <taxon>Ixodidae</taxon>
        <taxon>Ixodinae</taxon>
        <taxon>Ixodes</taxon>
    </lineage>
</organism>
<dbReference type="PANTHER" id="PTHR22100">
    <property type="entry name" value="WINGS APART-LIKE PROTEIN HOMOLOG"/>
    <property type="match status" value="1"/>
</dbReference>
<dbReference type="EMBL" id="ABJB010092342">
    <property type="status" value="NOT_ANNOTATED_CDS"/>
    <property type="molecule type" value="Genomic_DNA"/>
</dbReference>
<reference evidence="4" key="2">
    <citation type="submission" date="2020-05" db="UniProtKB">
        <authorList>
            <consortium name="EnsemblMetazoa"/>
        </authorList>
    </citation>
    <scope>IDENTIFICATION</scope>
    <source>
        <strain evidence="4">wikel</strain>
    </source>
</reference>
<dbReference type="STRING" id="6945.B7Q8A2"/>
<dbReference type="PaxDb" id="6945-B7Q8A2"/>
<name>B7Q8A2_IXOSC</name>
<proteinExistence type="inferred from homology"/>
<dbReference type="Gene3D" id="1.25.10.10">
    <property type="entry name" value="Leucine-rich Repeat Variant"/>
    <property type="match status" value="1"/>
</dbReference>
<evidence type="ECO:0000313" key="4">
    <source>
        <dbReference type="EnsemblMetazoa" id="ISCW011681-PA"/>
    </source>
</evidence>
<evidence type="ECO:0000259" key="2">
    <source>
        <dbReference type="PROSITE" id="PS51271"/>
    </source>
</evidence>
<evidence type="ECO:0000313" key="3">
    <source>
        <dbReference type="EMBL" id="EEC15074.1"/>
    </source>
</evidence>
<sequence length="241" mass="26480">VTYMNSDNQMYLLEYKDSLMVASYIRLLLLCQSSLMVHHVKLAPAGQGGGADVAKPCESQTTSVVLQNTQGPGAVFFSCLLSVLRVLLNITHESPLGSSVVGSQPGLLCAILLCILQVPRSVPSEQRFDLLVLSLGLLINMVEHCESNRERLVNTETVGSFESVCDEMEMPAFNALMDVTLQKAGKHMEHSIICAYIALLLGCVVQNNKEFAEKLREHTPDGNFVVLVEALKKFHNFINLT</sequence>
<dbReference type="OrthoDB" id="78088at2759"/>
<reference evidence="3 5" key="1">
    <citation type="submission" date="2008-03" db="EMBL/GenBank/DDBJ databases">
        <title>Annotation of Ixodes scapularis.</title>
        <authorList>
            <consortium name="Ixodes scapularis Genome Project Consortium"/>
            <person name="Caler E."/>
            <person name="Hannick L.I."/>
            <person name="Bidwell S."/>
            <person name="Joardar V."/>
            <person name="Thiagarajan M."/>
            <person name="Amedeo P."/>
            <person name="Galinsky K.J."/>
            <person name="Schobel S."/>
            <person name="Inman J."/>
            <person name="Hostetler J."/>
            <person name="Miller J."/>
            <person name="Hammond M."/>
            <person name="Megy K."/>
            <person name="Lawson D."/>
            <person name="Kodira C."/>
            <person name="Sutton G."/>
            <person name="Meyer J."/>
            <person name="Hill C.A."/>
            <person name="Birren B."/>
            <person name="Nene V."/>
            <person name="Collins F."/>
            <person name="Alarcon-Chaidez F."/>
            <person name="Wikel S."/>
            <person name="Strausberg R."/>
        </authorList>
    </citation>
    <scope>NUCLEOTIDE SEQUENCE [LARGE SCALE GENOMIC DNA]</scope>
    <source>
        <strain evidence="5">Wikel</strain>
        <strain evidence="3">Wikel colony</strain>
    </source>
</reference>
<dbReference type="InterPro" id="IPR012502">
    <property type="entry name" value="WAPL_dom"/>
</dbReference>
<feature type="non-terminal residue" evidence="3">
    <location>
        <position position="241"/>
    </location>
</feature>
<dbReference type="VEuPathDB" id="VectorBase:ISCW011681"/>
<dbReference type="HOGENOM" id="CLU_1154158_0_0_1"/>
<keyword evidence="5" id="KW-1185">Reference proteome</keyword>
<dbReference type="InterPro" id="IPR039874">
    <property type="entry name" value="WAPL"/>
</dbReference>
<dbReference type="AlphaFoldDB" id="B7Q8A2"/>
<dbReference type="FunFam" id="1.25.10.10:FF:002432">
    <property type="entry name" value="Wings apart family (Drosophila), putative"/>
    <property type="match status" value="1"/>
</dbReference>
<feature type="non-terminal residue" evidence="3">
    <location>
        <position position="1"/>
    </location>
</feature>
<dbReference type="Pfam" id="PF07814">
    <property type="entry name" value="WAPL"/>
    <property type="match status" value="1"/>
</dbReference>